<reference evidence="1" key="1">
    <citation type="submission" date="2021-07" db="EMBL/GenBank/DDBJ databases">
        <authorList>
            <person name="Catto M.A."/>
            <person name="Jacobson A."/>
            <person name="Kennedy G."/>
            <person name="Labadie P."/>
            <person name="Hunt B.G."/>
            <person name="Srinivasan R."/>
        </authorList>
    </citation>
    <scope>NUCLEOTIDE SEQUENCE</scope>
    <source>
        <strain evidence="1">PL_HMW_Pooled</strain>
        <tissue evidence="1">Head</tissue>
    </source>
</reference>
<name>A0AAE1LVP4_9NEOP</name>
<organism evidence="1 2">
    <name type="scientific">Frankliniella fusca</name>
    <dbReference type="NCBI Taxonomy" id="407009"/>
    <lineage>
        <taxon>Eukaryota</taxon>
        <taxon>Metazoa</taxon>
        <taxon>Ecdysozoa</taxon>
        <taxon>Arthropoda</taxon>
        <taxon>Hexapoda</taxon>
        <taxon>Insecta</taxon>
        <taxon>Pterygota</taxon>
        <taxon>Neoptera</taxon>
        <taxon>Paraneoptera</taxon>
        <taxon>Thysanoptera</taxon>
        <taxon>Terebrantia</taxon>
        <taxon>Thripoidea</taxon>
        <taxon>Thripidae</taxon>
        <taxon>Frankliniella</taxon>
    </lineage>
</organism>
<gene>
    <name evidence="1" type="ORF">KUF71_017833</name>
</gene>
<keyword evidence="1" id="KW-0347">Helicase</keyword>
<evidence type="ECO:0000313" key="1">
    <source>
        <dbReference type="EMBL" id="KAK3933245.1"/>
    </source>
</evidence>
<accession>A0AAE1LVP4</accession>
<reference evidence="1" key="2">
    <citation type="journal article" date="2023" name="BMC Genomics">
        <title>Pest status, molecular evolution, and epigenetic factors derived from the genome assembly of Frankliniella fusca, a thysanopteran phytovirus vector.</title>
        <authorList>
            <person name="Catto M.A."/>
            <person name="Labadie P.E."/>
            <person name="Jacobson A.L."/>
            <person name="Kennedy G.G."/>
            <person name="Srinivasan R."/>
            <person name="Hunt B.G."/>
        </authorList>
    </citation>
    <scope>NUCLEOTIDE SEQUENCE</scope>
    <source>
        <strain evidence="1">PL_HMW_Pooled</strain>
    </source>
</reference>
<sequence>MKLIAMKQYTENTDTCVYSVGSGSPSRQHAGALLTHEVVGGTTTIIIIIILDVPAAVPISSSLRLLFDVTSSSSTSPSLDECLL</sequence>
<dbReference type="EMBL" id="JAHWGI010001444">
    <property type="protein sequence ID" value="KAK3933245.1"/>
    <property type="molecule type" value="Genomic_DNA"/>
</dbReference>
<dbReference type="GO" id="GO:0004386">
    <property type="term" value="F:helicase activity"/>
    <property type="evidence" value="ECO:0007669"/>
    <property type="project" value="UniProtKB-KW"/>
</dbReference>
<keyword evidence="2" id="KW-1185">Reference proteome</keyword>
<keyword evidence="1" id="KW-0067">ATP-binding</keyword>
<keyword evidence="1" id="KW-0547">Nucleotide-binding</keyword>
<proteinExistence type="predicted"/>
<comment type="caution">
    <text evidence="1">The sequence shown here is derived from an EMBL/GenBank/DDBJ whole genome shotgun (WGS) entry which is preliminary data.</text>
</comment>
<protein>
    <submittedName>
        <fullName evidence="1">Holliday junction ATP-dependent DNA helicase RuvA</fullName>
    </submittedName>
</protein>
<dbReference type="AlphaFoldDB" id="A0AAE1LVP4"/>
<dbReference type="Proteomes" id="UP001219518">
    <property type="component" value="Unassembled WGS sequence"/>
</dbReference>
<evidence type="ECO:0000313" key="2">
    <source>
        <dbReference type="Proteomes" id="UP001219518"/>
    </source>
</evidence>
<keyword evidence="1" id="KW-0378">Hydrolase</keyword>